<name>I3YWK6_AEQSU</name>
<proteinExistence type="predicted"/>
<organism evidence="2 3">
    <name type="scientific">Aequorivita sublithincola (strain DSM 14238 / LMG 21431 / ACAM 643 / 9-3)</name>
    <dbReference type="NCBI Taxonomy" id="746697"/>
    <lineage>
        <taxon>Bacteria</taxon>
        <taxon>Pseudomonadati</taxon>
        <taxon>Bacteroidota</taxon>
        <taxon>Flavobacteriia</taxon>
        <taxon>Flavobacteriales</taxon>
        <taxon>Flavobacteriaceae</taxon>
        <taxon>Aequorivita</taxon>
    </lineage>
</organism>
<reference evidence="2 3" key="1">
    <citation type="submission" date="2012-06" db="EMBL/GenBank/DDBJ databases">
        <title>The complete genome of Aequorivita sublithincola DSM 14238.</title>
        <authorList>
            <consortium name="US DOE Joint Genome Institute (JGI-PGF)"/>
            <person name="Lucas S."/>
            <person name="Copeland A."/>
            <person name="Lapidus A."/>
            <person name="Goodwin L."/>
            <person name="Pitluck S."/>
            <person name="Peters L."/>
            <person name="Munk A.C.C."/>
            <person name="Kyrpides N."/>
            <person name="Mavromatis K."/>
            <person name="Pagani I."/>
            <person name="Ivanova N."/>
            <person name="Ovchinnikova G."/>
            <person name="Zeytun A."/>
            <person name="Detter J.C."/>
            <person name="Han C."/>
            <person name="Land M."/>
            <person name="Hauser L."/>
            <person name="Markowitz V."/>
            <person name="Cheng J.-F."/>
            <person name="Hugenholtz P."/>
            <person name="Woyke T."/>
            <person name="Wu D."/>
            <person name="Tindall B."/>
            <person name="Faehnrich R."/>
            <person name="Brambilla E."/>
            <person name="Klenk H.-P."/>
            <person name="Eisen J.A."/>
        </authorList>
    </citation>
    <scope>NUCLEOTIDE SEQUENCE [LARGE SCALE GENOMIC DNA]</scope>
    <source>
        <strain evidence="3">DSM 14238 / LMG 21431 / ACAM 643 / 9-3</strain>
    </source>
</reference>
<dbReference type="KEGG" id="asl:Aeqsu_1899"/>
<dbReference type="EMBL" id="CP003280">
    <property type="protein sequence ID" value="AFL81374.1"/>
    <property type="molecule type" value="Genomic_DNA"/>
</dbReference>
<evidence type="ECO:0000256" key="1">
    <source>
        <dbReference type="SAM" id="SignalP"/>
    </source>
</evidence>
<evidence type="ECO:0008006" key="4">
    <source>
        <dbReference type="Google" id="ProtNLM"/>
    </source>
</evidence>
<dbReference type="PROSITE" id="PS51257">
    <property type="entry name" value="PROKAR_LIPOPROTEIN"/>
    <property type="match status" value="1"/>
</dbReference>
<dbReference type="Proteomes" id="UP000006049">
    <property type="component" value="Chromosome"/>
</dbReference>
<dbReference type="HOGENOM" id="CLU_1804609_0_0_10"/>
<gene>
    <name evidence="2" type="ordered locus">Aeqsu_1899</name>
</gene>
<accession>I3YWK6</accession>
<feature type="signal peptide" evidence="1">
    <location>
        <begin position="1"/>
        <end position="19"/>
    </location>
</feature>
<evidence type="ECO:0000313" key="3">
    <source>
        <dbReference type="Proteomes" id="UP000006049"/>
    </source>
</evidence>
<dbReference type="AlphaFoldDB" id="I3YWK6"/>
<protein>
    <recommendedName>
        <fullName evidence="4">DUF1735 domain-containing protein</fullName>
    </recommendedName>
</protein>
<sequence>MKKINIIITFVALALFAVSCETYDDFNAERKTVVGFTSPVDNNVNNIVVGGERERTFNNVLFVSDIADVDREFKVVVIPTILEVADPPYVSTNPENFSFDATVTIPANEQLGSITVTGFGKSIVDPRGEYFSLAIEGGGNVVSGGRFTVRVRLKS</sequence>
<dbReference type="OrthoDB" id="1441212at2"/>
<evidence type="ECO:0000313" key="2">
    <source>
        <dbReference type="EMBL" id="AFL81374.1"/>
    </source>
</evidence>
<keyword evidence="1" id="KW-0732">Signal</keyword>
<dbReference type="RefSeq" id="WP_014782629.1">
    <property type="nucleotide sequence ID" value="NC_018013.1"/>
</dbReference>
<keyword evidence="3" id="KW-1185">Reference proteome</keyword>
<feature type="chain" id="PRO_5003683992" description="DUF1735 domain-containing protein" evidence="1">
    <location>
        <begin position="20"/>
        <end position="155"/>
    </location>
</feature>